<dbReference type="Pfam" id="PF13609">
    <property type="entry name" value="Porin_4"/>
    <property type="match status" value="1"/>
</dbReference>
<gene>
    <name evidence="13" type="ORF">PTE30175_01245</name>
</gene>
<evidence type="ECO:0000256" key="2">
    <source>
        <dbReference type="ARBA" id="ARBA00011233"/>
    </source>
</evidence>
<dbReference type="CDD" id="cd00342">
    <property type="entry name" value="gram_neg_porins"/>
    <property type="match status" value="1"/>
</dbReference>
<evidence type="ECO:0000256" key="11">
    <source>
        <dbReference type="SAM" id="SignalP"/>
    </source>
</evidence>
<keyword evidence="5" id="KW-0812">Transmembrane</keyword>
<dbReference type="SUPFAM" id="SSF56935">
    <property type="entry name" value="Porins"/>
    <property type="match status" value="1"/>
</dbReference>
<evidence type="ECO:0000256" key="1">
    <source>
        <dbReference type="ARBA" id="ARBA00004571"/>
    </source>
</evidence>
<dbReference type="Proteomes" id="UP000414233">
    <property type="component" value="Unassembled WGS sequence"/>
</dbReference>
<name>A0A5E4TA87_9BURK</name>
<accession>A0A5E4TA87</accession>
<evidence type="ECO:0000256" key="9">
    <source>
        <dbReference type="ARBA" id="ARBA00023136"/>
    </source>
</evidence>
<reference evidence="13 14" key="1">
    <citation type="submission" date="2019-08" db="EMBL/GenBank/DDBJ databases">
        <authorList>
            <person name="Peeters C."/>
        </authorList>
    </citation>
    <scope>NUCLEOTIDE SEQUENCE [LARGE SCALE GENOMIC DNA]</scope>
    <source>
        <strain evidence="13 14">LMG 30175</strain>
    </source>
</reference>
<dbReference type="GO" id="GO:0009279">
    <property type="term" value="C:cell outer membrane"/>
    <property type="evidence" value="ECO:0007669"/>
    <property type="project" value="UniProtKB-SubCell"/>
</dbReference>
<evidence type="ECO:0000313" key="13">
    <source>
        <dbReference type="EMBL" id="VVD84815.1"/>
    </source>
</evidence>
<evidence type="ECO:0000256" key="10">
    <source>
        <dbReference type="ARBA" id="ARBA00023237"/>
    </source>
</evidence>
<keyword evidence="7" id="KW-0406">Ion transport</keyword>
<evidence type="ECO:0000259" key="12">
    <source>
        <dbReference type="Pfam" id="PF13609"/>
    </source>
</evidence>
<dbReference type="InterPro" id="IPR050298">
    <property type="entry name" value="Gram-neg_bact_OMP"/>
</dbReference>
<dbReference type="PANTHER" id="PTHR34501:SF9">
    <property type="entry name" value="MAJOR OUTER MEMBRANE PROTEIN P.IA"/>
    <property type="match status" value="1"/>
</dbReference>
<protein>
    <submittedName>
        <fullName evidence="13">Membrane protein</fullName>
    </submittedName>
</protein>
<dbReference type="EMBL" id="CABPRZ010000004">
    <property type="protein sequence ID" value="VVD84815.1"/>
    <property type="molecule type" value="Genomic_DNA"/>
</dbReference>
<evidence type="ECO:0000256" key="8">
    <source>
        <dbReference type="ARBA" id="ARBA00023114"/>
    </source>
</evidence>
<dbReference type="GO" id="GO:0006811">
    <property type="term" value="P:monoatomic ion transport"/>
    <property type="evidence" value="ECO:0007669"/>
    <property type="project" value="UniProtKB-KW"/>
</dbReference>
<dbReference type="GO" id="GO:0015288">
    <property type="term" value="F:porin activity"/>
    <property type="evidence" value="ECO:0007669"/>
    <property type="project" value="UniProtKB-KW"/>
</dbReference>
<keyword evidence="9" id="KW-0472">Membrane</keyword>
<dbReference type="Gene3D" id="2.40.160.10">
    <property type="entry name" value="Porin"/>
    <property type="match status" value="1"/>
</dbReference>
<dbReference type="OrthoDB" id="8982743at2"/>
<evidence type="ECO:0000313" key="14">
    <source>
        <dbReference type="Proteomes" id="UP000414233"/>
    </source>
</evidence>
<comment type="subcellular location">
    <subcellularLocation>
        <location evidence="1">Cell outer membrane</location>
        <topology evidence="1">Multi-pass membrane protein</topology>
    </subcellularLocation>
</comment>
<dbReference type="GO" id="GO:0046930">
    <property type="term" value="C:pore complex"/>
    <property type="evidence" value="ECO:0007669"/>
    <property type="project" value="UniProtKB-KW"/>
</dbReference>
<evidence type="ECO:0000256" key="7">
    <source>
        <dbReference type="ARBA" id="ARBA00023065"/>
    </source>
</evidence>
<feature type="signal peptide" evidence="11">
    <location>
        <begin position="1"/>
        <end position="20"/>
    </location>
</feature>
<dbReference type="PANTHER" id="PTHR34501">
    <property type="entry name" value="PROTEIN YDDL-RELATED"/>
    <property type="match status" value="1"/>
</dbReference>
<sequence length="382" mass="40975">MKSTLLVAALAGTFPIAAQAQQSSVTMYGLIDASISYVANNGGSANWQQTSGLVNGSRWGLRGNEDLGRGTQAIFTLENGFSIGNGKSSQGNRMFGRQAFVGLSTASAGTLTFGRQYDTLVDHLAPLALIGGSYGGAVATHPYDNDNLGNSIRFDNAVKYSSVNYGGFSFGAMYGFPSKRDNYTKLNRAFSVAASYANGPLRIAGGYLEMSGGTMFSPTNRRWVVTGLPFTAGKQRRFGLGASYAMGPATVGAVWTQSRFPNMIAMDLTGQRRIRAVTDLNFNNYELNVHYLLTPAVSLSGSYTYTRARKRNSGGGNIASHRHTVTLQIAHSMSRRTDVYLTSSYRHVTRTQHAALGGLFKESGVLAASAQTVIATGIRHRF</sequence>
<comment type="subunit">
    <text evidence="2">Homotrimer.</text>
</comment>
<feature type="chain" id="PRO_5022677251" evidence="11">
    <location>
        <begin position="21"/>
        <end position="382"/>
    </location>
</feature>
<keyword evidence="4" id="KW-1134">Transmembrane beta strand</keyword>
<dbReference type="InterPro" id="IPR023614">
    <property type="entry name" value="Porin_dom_sf"/>
</dbReference>
<dbReference type="InterPro" id="IPR033900">
    <property type="entry name" value="Gram_neg_porin_domain"/>
</dbReference>
<organism evidence="13 14">
    <name type="scientific">Pandoraea terrae</name>
    <dbReference type="NCBI Taxonomy" id="1537710"/>
    <lineage>
        <taxon>Bacteria</taxon>
        <taxon>Pseudomonadati</taxon>
        <taxon>Pseudomonadota</taxon>
        <taxon>Betaproteobacteria</taxon>
        <taxon>Burkholderiales</taxon>
        <taxon>Burkholderiaceae</taxon>
        <taxon>Pandoraea</taxon>
    </lineage>
</organism>
<keyword evidence="10" id="KW-0998">Cell outer membrane</keyword>
<dbReference type="RefSeq" id="WP_150696190.1">
    <property type="nucleotide sequence ID" value="NZ_CABPRZ010000004.1"/>
</dbReference>
<keyword evidence="8" id="KW-0626">Porin</keyword>
<keyword evidence="6 11" id="KW-0732">Signal</keyword>
<keyword evidence="14" id="KW-1185">Reference proteome</keyword>
<feature type="domain" description="Porin" evidence="12">
    <location>
        <begin position="8"/>
        <end position="345"/>
    </location>
</feature>
<dbReference type="AlphaFoldDB" id="A0A5E4TA87"/>
<proteinExistence type="predicted"/>
<evidence type="ECO:0000256" key="3">
    <source>
        <dbReference type="ARBA" id="ARBA00022448"/>
    </source>
</evidence>
<evidence type="ECO:0000256" key="6">
    <source>
        <dbReference type="ARBA" id="ARBA00022729"/>
    </source>
</evidence>
<evidence type="ECO:0000256" key="4">
    <source>
        <dbReference type="ARBA" id="ARBA00022452"/>
    </source>
</evidence>
<evidence type="ECO:0000256" key="5">
    <source>
        <dbReference type="ARBA" id="ARBA00022692"/>
    </source>
</evidence>
<keyword evidence="3" id="KW-0813">Transport</keyword>